<dbReference type="Pfam" id="PF03222">
    <property type="entry name" value="Trp_Tyr_perm"/>
    <property type="match status" value="1"/>
</dbReference>
<keyword evidence="3" id="KW-1003">Cell membrane</keyword>
<sequence length="392" mass="43237">MLGLYLKGVGILTGLIIGAGVFALPYAFAKAGLFWGLVHLLLGFIVILLLHKWYGEVAYYTKGARRLTGYAQIYLGNKAKFIALIITIGSYYGSMLAYGLLGGKFLSNFFDFFNGYTEQLLTIAFFGAGALLSLFSIKRIGNISFYLTAPLIGFIFYFIYIAAPSISLDNFLTQPDWLYNADWFLPYGVWLFSLSGFAALPEVRDLFEKTSLIKFKKAISISLFLSAIFYLLFIFVVLGSSGSLVTEDALSGAARVLGAKALTIGSLIGFFAVFTSYLALLVSLKNIFRFDYKAPFALSWLISFLPPIAMYLVGINELISILSIVGTVGMGVLGVFIIFMRYGMARTLKNGDKNDVVKEIRTDAIKFNPLLEGAVLFGLISAIVYDLWTIFT</sequence>
<feature type="transmembrane region" description="Helical" evidence="8">
    <location>
        <begin position="120"/>
        <end position="137"/>
    </location>
</feature>
<feature type="transmembrane region" description="Helical" evidence="8">
    <location>
        <begin position="221"/>
        <end position="241"/>
    </location>
</feature>
<evidence type="ECO:0008006" key="11">
    <source>
        <dbReference type="Google" id="ProtNLM"/>
    </source>
</evidence>
<evidence type="ECO:0000313" key="10">
    <source>
        <dbReference type="Proteomes" id="UP000230959"/>
    </source>
</evidence>
<feature type="transmembrane region" description="Helical" evidence="8">
    <location>
        <begin position="9"/>
        <end position="28"/>
    </location>
</feature>
<dbReference type="Gene3D" id="1.20.1740.10">
    <property type="entry name" value="Amino acid/polyamine transporter I"/>
    <property type="match status" value="1"/>
</dbReference>
<protein>
    <recommendedName>
        <fullName evidence="11">Amino acid transporter transmembrane domain-containing protein</fullName>
    </recommendedName>
</protein>
<keyword evidence="7 8" id="KW-0472">Membrane</keyword>
<dbReference type="PIRSF" id="PIRSF006060">
    <property type="entry name" value="AA_transporter"/>
    <property type="match status" value="1"/>
</dbReference>
<dbReference type="PANTHER" id="PTHR22950">
    <property type="entry name" value="AMINO ACID TRANSPORTER"/>
    <property type="match status" value="1"/>
</dbReference>
<evidence type="ECO:0000256" key="7">
    <source>
        <dbReference type="ARBA" id="ARBA00023136"/>
    </source>
</evidence>
<keyword evidence="6 8" id="KW-1133">Transmembrane helix</keyword>
<feature type="transmembrane region" description="Helical" evidence="8">
    <location>
        <begin position="144"/>
        <end position="163"/>
    </location>
</feature>
<keyword evidence="4" id="KW-0997">Cell inner membrane</keyword>
<evidence type="ECO:0000256" key="1">
    <source>
        <dbReference type="ARBA" id="ARBA00004429"/>
    </source>
</evidence>
<dbReference type="GO" id="GO:0015179">
    <property type="term" value="F:L-amino acid transmembrane transporter activity"/>
    <property type="evidence" value="ECO:0007669"/>
    <property type="project" value="TreeGrafter"/>
</dbReference>
<evidence type="ECO:0000256" key="2">
    <source>
        <dbReference type="ARBA" id="ARBA00022448"/>
    </source>
</evidence>
<feature type="transmembrane region" description="Helical" evidence="8">
    <location>
        <begin position="183"/>
        <end position="200"/>
    </location>
</feature>
<keyword evidence="2" id="KW-0813">Transport</keyword>
<dbReference type="EMBL" id="PFER01000010">
    <property type="protein sequence ID" value="PJE73812.1"/>
    <property type="molecule type" value="Genomic_DNA"/>
</dbReference>
<dbReference type="GO" id="GO:0005886">
    <property type="term" value="C:plasma membrane"/>
    <property type="evidence" value="ECO:0007669"/>
    <property type="project" value="UniProtKB-SubCell"/>
</dbReference>
<evidence type="ECO:0000256" key="6">
    <source>
        <dbReference type="ARBA" id="ARBA00022989"/>
    </source>
</evidence>
<dbReference type="AlphaFoldDB" id="A0A2M8LB11"/>
<evidence type="ECO:0000256" key="3">
    <source>
        <dbReference type="ARBA" id="ARBA00022475"/>
    </source>
</evidence>
<feature type="transmembrane region" description="Helical" evidence="8">
    <location>
        <begin position="319"/>
        <end position="339"/>
    </location>
</feature>
<comment type="subcellular location">
    <subcellularLocation>
        <location evidence="1">Cell inner membrane</location>
        <topology evidence="1">Multi-pass membrane protein</topology>
    </subcellularLocation>
</comment>
<dbReference type="InterPro" id="IPR018227">
    <property type="entry name" value="Amino_acid_transport_2"/>
</dbReference>
<accession>A0A2M8LB11</accession>
<evidence type="ECO:0000256" key="5">
    <source>
        <dbReference type="ARBA" id="ARBA00022692"/>
    </source>
</evidence>
<organism evidence="9 10">
    <name type="scientific">Candidatus Terrybacteria bacterium CG10_big_fil_rev_8_21_14_0_10_41_10</name>
    <dbReference type="NCBI Taxonomy" id="1975026"/>
    <lineage>
        <taxon>Bacteria</taxon>
        <taxon>Candidatus Terryibacteriota</taxon>
    </lineage>
</organism>
<comment type="caution">
    <text evidence="9">The sequence shown here is derived from an EMBL/GenBank/DDBJ whole genome shotgun (WGS) entry which is preliminary data.</text>
</comment>
<name>A0A2M8LB11_9BACT</name>
<feature type="transmembrane region" description="Helical" evidence="8">
    <location>
        <begin position="34"/>
        <end position="60"/>
    </location>
</feature>
<evidence type="ECO:0000313" key="9">
    <source>
        <dbReference type="EMBL" id="PJE73812.1"/>
    </source>
</evidence>
<feature type="transmembrane region" description="Helical" evidence="8">
    <location>
        <begin position="261"/>
        <end position="282"/>
    </location>
</feature>
<reference evidence="10" key="1">
    <citation type="submission" date="2017-09" db="EMBL/GenBank/DDBJ databases">
        <title>Depth-based differentiation of microbial function through sediment-hosted aquifers and enrichment of novel symbionts in the deep terrestrial subsurface.</title>
        <authorList>
            <person name="Probst A.J."/>
            <person name="Ladd B."/>
            <person name="Jarett J.K."/>
            <person name="Geller-Mcgrath D.E."/>
            <person name="Sieber C.M.K."/>
            <person name="Emerson J.B."/>
            <person name="Anantharaman K."/>
            <person name="Thomas B.C."/>
            <person name="Malmstrom R."/>
            <person name="Stieglmeier M."/>
            <person name="Klingl A."/>
            <person name="Woyke T."/>
            <person name="Ryan C.M."/>
            <person name="Banfield J.F."/>
        </authorList>
    </citation>
    <scope>NUCLEOTIDE SEQUENCE [LARGE SCALE GENOMIC DNA]</scope>
</reference>
<evidence type="ECO:0000256" key="8">
    <source>
        <dbReference type="SAM" id="Phobius"/>
    </source>
</evidence>
<dbReference type="Proteomes" id="UP000230959">
    <property type="component" value="Unassembled WGS sequence"/>
</dbReference>
<gene>
    <name evidence="9" type="ORF">COV02_00525</name>
</gene>
<feature type="transmembrane region" description="Helical" evidence="8">
    <location>
        <begin position="294"/>
        <end position="313"/>
    </location>
</feature>
<feature type="transmembrane region" description="Helical" evidence="8">
    <location>
        <begin position="81"/>
        <end position="100"/>
    </location>
</feature>
<feature type="transmembrane region" description="Helical" evidence="8">
    <location>
        <begin position="370"/>
        <end position="391"/>
    </location>
</feature>
<keyword evidence="5 8" id="KW-0812">Transmembrane</keyword>
<proteinExistence type="predicted"/>
<evidence type="ECO:0000256" key="4">
    <source>
        <dbReference type="ARBA" id="ARBA00022519"/>
    </source>
</evidence>